<evidence type="ECO:0000313" key="2">
    <source>
        <dbReference type="Proteomes" id="UP000789901"/>
    </source>
</evidence>
<gene>
    <name evidence="1" type="ORF">GMARGA_LOCUS13236</name>
</gene>
<organism evidence="1 2">
    <name type="scientific">Gigaspora margarita</name>
    <dbReference type="NCBI Taxonomy" id="4874"/>
    <lineage>
        <taxon>Eukaryota</taxon>
        <taxon>Fungi</taxon>
        <taxon>Fungi incertae sedis</taxon>
        <taxon>Mucoromycota</taxon>
        <taxon>Glomeromycotina</taxon>
        <taxon>Glomeromycetes</taxon>
        <taxon>Diversisporales</taxon>
        <taxon>Gigasporaceae</taxon>
        <taxon>Gigaspora</taxon>
    </lineage>
</organism>
<keyword evidence="2" id="KW-1185">Reference proteome</keyword>
<proteinExistence type="predicted"/>
<comment type="caution">
    <text evidence="1">The sequence shown here is derived from an EMBL/GenBank/DDBJ whole genome shotgun (WGS) entry which is preliminary data.</text>
</comment>
<accession>A0ABN7V1F6</accession>
<sequence length="199" mass="22945">MITKVLESYYDPKVPGKDALVNLIDSYLKVLDAWISELGKCEKLESQSEKKNACPLKSKTEEKMDLVKEKNERDKKKPMAVLTQEIQNKERKAPTDFICKNALETLFNFEYKVHCSKNRNPEREKTQNKERNSSKLPQELLTIYNALFRKVIQEREGTSNVSAVLVPEGLVLDLIKDYPEETLAKVELEQDKDLSPDPN</sequence>
<dbReference type="Proteomes" id="UP000789901">
    <property type="component" value="Unassembled WGS sequence"/>
</dbReference>
<evidence type="ECO:0000313" key="1">
    <source>
        <dbReference type="EMBL" id="CAG8717346.1"/>
    </source>
</evidence>
<dbReference type="EMBL" id="CAJVQB010008330">
    <property type="protein sequence ID" value="CAG8717346.1"/>
    <property type="molecule type" value="Genomic_DNA"/>
</dbReference>
<protein>
    <submittedName>
        <fullName evidence="1">46325_t:CDS:1</fullName>
    </submittedName>
</protein>
<name>A0ABN7V1F6_GIGMA</name>
<reference evidence="1 2" key="1">
    <citation type="submission" date="2021-06" db="EMBL/GenBank/DDBJ databases">
        <authorList>
            <person name="Kallberg Y."/>
            <person name="Tangrot J."/>
            <person name="Rosling A."/>
        </authorList>
    </citation>
    <scope>NUCLEOTIDE SEQUENCE [LARGE SCALE GENOMIC DNA]</scope>
    <source>
        <strain evidence="1 2">120-4 pot B 10/14</strain>
    </source>
</reference>